<protein>
    <recommendedName>
        <fullName evidence="3">Transposase IS200-like domain-containing protein</fullName>
    </recommendedName>
</protein>
<keyword evidence="2" id="KW-1185">Reference proteome</keyword>
<accession>A0A133QJC8</accession>
<comment type="caution">
    <text evidence="1">The sequence shown here is derived from an EMBL/GenBank/DDBJ whole genome shotgun (WGS) entry which is preliminary data.</text>
</comment>
<evidence type="ECO:0000313" key="2">
    <source>
        <dbReference type="Proteomes" id="UP000070533"/>
    </source>
</evidence>
<proteinExistence type="predicted"/>
<dbReference type="EMBL" id="LRQG01000021">
    <property type="protein sequence ID" value="KXA42991.1"/>
    <property type="molecule type" value="Genomic_DNA"/>
</dbReference>
<name>A0A133QJC8_9BACT</name>
<gene>
    <name evidence="1" type="ORF">HMPREF3226_00526</name>
</gene>
<dbReference type="AlphaFoldDB" id="A0A133QJC8"/>
<organism evidence="1 2">
    <name type="scientific">Prevotella corporis</name>
    <dbReference type="NCBI Taxonomy" id="28128"/>
    <lineage>
        <taxon>Bacteria</taxon>
        <taxon>Pseudomonadati</taxon>
        <taxon>Bacteroidota</taxon>
        <taxon>Bacteroidia</taxon>
        <taxon>Bacteroidales</taxon>
        <taxon>Prevotellaceae</taxon>
        <taxon>Prevotella</taxon>
    </lineage>
</organism>
<sequence length="42" mass="5302">MHLHLIYYSPYTEQRKRYPDFTRTFRKKLYICGAFAKQQCWL</sequence>
<dbReference type="STRING" id="28128.HMPREF3226_00526"/>
<evidence type="ECO:0008006" key="3">
    <source>
        <dbReference type="Google" id="ProtNLM"/>
    </source>
</evidence>
<evidence type="ECO:0000313" key="1">
    <source>
        <dbReference type="EMBL" id="KXA42991.1"/>
    </source>
</evidence>
<dbReference type="Proteomes" id="UP000070533">
    <property type="component" value="Unassembled WGS sequence"/>
</dbReference>
<reference evidence="2" key="1">
    <citation type="submission" date="2016-01" db="EMBL/GenBank/DDBJ databases">
        <authorList>
            <person name="Mitreva M."/>
            <person name="Pepin K.H."/>
            <person name="Mihindukulasuriya K.A."/>
            <person name="Fulton R."/>
            <person name="Fronick C."/>
            <person name="O'Laughlin M."/>
            <person name="Miner T."/>
            <person name="Herter B."/>
            <person name="Rosa B.A."/>
            <person name="Cordes M."/>
            <person name="Tomlinson C."/>
            <person name="Wollam A."/>
            <person name="Palsikar V.B."/>
            <person name="Mardis E.R."/>
            <person name="Wilson R.K."/>
        </authorList>
    </citation>
    <scope>NUCLEOTIDE SEQUENCE [LARGE SCALE GENOMIC DNA]</scope>
    <source>
        <strain evidence="2">MJR7716</strain>
    </source>
</reference>